<dbReference type="Proteomes" id="UP000178276">
    <property type="component" value="Unassembled WGS sequence"/>
</dbReference>
<accession>A0A1F5WEK6</accession>
<dbReference type="PANTHER" id="PTHR43615">
    <property type="entry name" value="PHOSPHOENOLPYRUVATE SYNTHASE-RELATED"/>
    <property type="match status" value="1"/>
</dbReference>
<dbReference type="EMBL" id="MFHJ01000029">
    <property type="protein sequence ID" value="OGF73721.1"/>
    <property type="molecule type" value="Genomic_DNA"/>
</dbReference>
<gene>
    <name evidence="3" type="ORF">A2W57_03640</name>
</gene>
<dbReference type="Gene3D" id="3.30.470.20">
    <property type="entry name" value="ATP-grasp fold, B domain"/>
    <property type="match status" value="1"/>
</dbReference>
<dbReference type="Pfam" id="PF01326">
    <property type="entry name" value="PPDK_N"/>
    <property type="match status" value="2"/>
</dbReference>
<dbReference type="GO" id="GO:0016301">
    <property type="term" value="F:kinase activity"/>
    <property type="evidence" value="ECO:0007669"/>
    <property type="project" value="InterPro"/>
</dbReference>
<dbReference type="InterPro" id="IPR013815">
    <property type="entry name" value="ATP_grasp_subdomain_1"/>
</dbReference>
<dbReference type="InterPro" id="IPR008279">
    <property type="entry name" value="PEP-util_enz_mobile_dom"/>
</dbReference>
<feature type="domain" description="Pyruvate phosphate dikinase AMP/ATP-binding" evidence="2">
    <location>
        <begin position="44"/>
        <end position="166"/>
    </location>
</feature>
<dbReference type="InterPro" id="IPR002192">
    <property type="entry name" value="PPDK_AMP/ATP-bd"/>
</dbReference>
<sequence length="744" mass="83001">MKRGKAENLGTLSTIQGINVPPFVVLRLGMSEDEQTKVICNFLKKNCGKTVAVRSSATQEDSDSASFAGMYATKLRVPATIQNIRIAVEKVRSSGTQKKEVVTHYIEHRGLEFIDSEISVIVQEMIEADVSGVIFSHDLVKPDGYYAVSVSSGIGETIVGGIANGKLVRVVRGVKPGNIKDVWLRKLIVAMKAIERRFRSSSLDVEFAIHNEVLYILQCRPITTTQAEMNQASEAQLLKRIKSVNTSVASRFCGDVIGDMIDINPVELLGTAPTPLDISIFRYLFADRIVERVRRDMGYDPLDIGLLRVVEGKPYASMRATAFSFRPLGISNRIYERMVRVYRDALVKNQALQSRVEFDLYAMSCGEKLERVMQEAQLNDDEKSIVREAFLRIDTGFLQVSKTQAETFDAFATDYEKHTRSMGDASLGDILEHVANGTEMFVRVARLAFYWKNRFEELHPQENLNSLIGGHIRSVNGQLYSDLVACRNGMISRREIIERYGHLRPGQFSVFGESYADDPNTYLFSRMRQVEVAQAKKRTHAFEGTVEFKHVITFMQAREHMKFLFSQSLHLFATKLKHQLAQRGISEYSASRVNWNELSSCLHNSIPLRCSCVEDEPPVLLPDVIVSGLTDLRVITFSEAMPSYITNSIVKARVCVLDQLGVKADVRGALVLLPNADPGYDFLFHSGTVGIITKVGGPASHMCIRAIELQMPACIGCGESVYQKLAAAHSAVLDCGTQQIIVID</sequence>
<feature type="domain" description="PEP-utilising enzyme mobile" evidence="1">
    <location>
        <begin position="670"/>
        <end position="735"/>
    </location>
</feature>
<dbReference type="Gene3D" id="3.50.30.10">
    <property type="entry name" value="Phosphohistidine domain"/>
    <property type="match status" value="1"/>
</dbReference>
<evidence type="ECO:0008006" key="5">
    <source>
        <dbReference type="Google" id="ProtNLM"/>
    </source>
</evidence>
<evidence type="ECO:0000259" key="1">
    <source>
        <dbReference type="Pfam" id="PF00391"/>
    </source>
</evidence>
<evidence type="ECO:0000259" key="2">
    <source>
        <dbReference type="Pfam" id="PF01326"/>
    </source>
</evidence>
<dbReference type="AlphaFoldDB" id="A0A1F5WEK6"/>
<dbReference type="Gene3D" id="3.30.1490.20">
    <property type="entry name" value="ATP-grasp fold, A domain"/>
    <property type="match status" value="1"/>
</dbReference>
<dbReference type="STRING" id="1798331.A2W57_03640"/>
<dbReference type="GO" id="GO:0005524">
    <property type="term" value="F:ATP binding"/>
    <property type="evidence" value="ECO:0007669"/>
    <property type="project" value="InterPro"/>
</dbReference>
<proteinExistence type="predicted"/>
<evidence type="ECO:0000313" key="4">
    <source>
        <dbReference type="Proteomes" id="UP000178276"/>
    </source>
</evidence>
<dbReference type="Pfam" id="PF00391">
    <property type="entry name" value="PEP-utilizers"/>
    <property type="match status" value="1"/>
</dbReference>
<dbReference type="PANTHER" id="PTHR43615:SF1">
    <property type="entry name" value="PPDK_N DOMAIN-CONTAINING PROTEIN"/>
    <property type="match status" value="1"/>
</dbReference>
<dbReference type="SUPFAM" id="SSF52009">
    <property type="entry name" value="Phosphohistidine domain"/>
    <property type="match status" value="1"/>
</dbReference>
<evidence type="ECO:0000313" key="3">
    <source>
        <dbReference type="EMBL" id="OGF73721.1"/>
    </source>
</evidence>
<dbReference type="SUPFAM" id="SSF56059">
    <property type="entry name" value="Glutathione synthetase ATP-binding domain-like"/>
    <property type="match status" value="1"/>
</dbReference>
<name>A0A1F5WEK6_9BACT</name>
<protein>
    <recommendedName>
        <fullName evidence="5">PEP-utilising enzyme mobile domain-containing protein</fullName>
    </recommendedName>
</protein>
<organism evidence="3 4">
    <name type="scientific">Candidatus Giovannonibacteria bacterium RIFCSPHIGHO2_02_43_16</name>
    <dbReference type="NCBI Taxonomy" id="1798331"/>
    <lineage>
        <taxon>Bacteria</taxon>
        <taxon>Candidatus Giovannoniibacteriota</taxon>
    </lineage>
</organism>
<dbReference type="InterPro" id="IPR051549">
    <property type="entry name" value="PEP_Utilizing_Enz"/>
</dbReference>
<feature type="domain" description="Pyruvate phosphate dikinase AMP/ATP-binding" evidence="2">
    <location>
        <begin position="181"/>
        <end position="235"/>
    </location>
</feature>
<dbReference type="InterPro" id="IPR036637">
    <property type="entry name" value="Phosphohistidine_dom_sf"/>
</dbReference>
<reference evidence="3 4" key="1">
    <citation type="journal article" date="2016" name="Nat. Commun.">
        <title>Thousands of microbial genomes shed light on interconnected biogeochemical processes in an aquifer system.</title>
        <authorList>
            <person name="Anantharaman K."/>
            <person name="Brown C.T."/>
            <person name="Hug L.A."/>
            <person name="Sharon I."/>
            <person name="Castelle C.J."/>
            <person name="Probst A.J."/>
            <person name="Thomas B.C."/>
            <person name="Singh A."/>
            <person name="Wilkins M.J."/>
            <person name="Karaoz U."/>
            <person name="Brodie E.L."/>
            <person name="Williams K.H."/>
            <person name="Hubbard S.S."/>
            <person name="Banfield J.F."/>
        </authorList>
    </citation>
    <scope>NUCLEOTIDE SEQUENCE [LARGE SCALE GENOMIC DNA]</scope>
</reference>
<comment type="caution">
    <text evidence="3">The sequence shown here is derived from an EMBL/GenBank/DDBJ whole genome shotgun (WGS) entry which is preliminary data.</text>
</comment>